<dbReference type="InterPro" id="IPR024079">
    <property type="entry name" value="MetalloPept_cat_dom_sf"/>
</dbReference>
<feature type="binding site" evidence="1">
    <location>
        <position position="414"/>
    </location>
    <ligand>
        <name>Zn(2+)</name>
        <dbReference type="ChEBI" id="CHEBI:29105"/>
        <note>catalytic</note>
    </ligand>
</feature>
<comment type="caution">
    <text evidence="1">Lacks conserved residue(s) required for the propagation of feature annotation.</text>
</comment>
<dbReference type="GO" id="GO:0007219">
    <property type="term" value="P:Notch signaling pathway"/>
    <property type="evidence" value="ECO:0007669"/>
    <property type="project" value="TreeGrafter"/>
</dbReference>
<evidence type="ECO:0000313" key="3">
    <source>
        <dbReference type="EMBL" id="CDW37486.1"/>
    </source>
</evidence>
<feature type="active site" evidence="1">
    <location>
        <position position="415"/>
    </location>
</feature>
<dbReference type="SUPFAM" id="SSF55486">
    <property type="entry name" value="Metalloproteases ('zincins'), catalytic domain"/>
    <property type="match status" value="1"/>
</dbReference>
<dbReference type="PANTHER" id="PTHR45702:SF2">
    <property type="entry name" value="KUZBANIAN, ISOFORM A"/>
    <property type="match status" value="1"/>
</dbReference>
<feature type="non-terminal residue" evidence="3">
    <location>
        <position position="1"/>
    </location>
</feature>
<name>A0A0K2UIJ0_LEPSM</name>
<dbReference type="OrthoDB" id="2131567at2759"/>
<dbReference type="GO" id="GO:0006509">
    <property type="term" value="P:membrane protein ectodomain proteolysis"/>
    <property type="evidence" value="ECO:0007669"/>
    <property type="project" value="TreeGrafter"/>
</dbReference>
<dbReference type="AlphaFoldDB" id="A0A0K2UIJ0"/>
<evidence type="ECO:0000256" key="1">
    <source>
        <dbReference type="PROSITE-ProRule" id="PRU00276"/>
    </source>
</evidence>
<dbReference type="Gene3D" id="3.40.390.10">
    <property type="entry name" value="Collagenase (Catalytic Domain)"/>
    <property type="match status" value="1"/>
</dbReference>
<dbReference type="GO" id="GO:0046872">
    <property type="term" value="F:metal ion binding"/>
    <property type="evidence" value="ECO:0007669"/>
    <property type="project" value="UniProtKB-KW"/>
</dbReference>
<dbReference type="EMBL" id="HACA01020125">
    <property type="protein sequence ID" value="CDW37486.1"/>
    <property type="molecule type" value="Transcribed_RNA"/>
</dbReference>
<evidence type="ECO:0000259" key="2">
    <source>
        <dbReference type="PROSITE" id="PS50215"/>
    </source>
</evidence>
<dbReference type="InterPro" id="IPR001590">
    <property type="entry name" value="Peptidase_M12B"/>
</dbReference>
<dbReference type="PANTHER" id="PTHR45702">
    <property type="entry name" value="ADAM10/ADAM17 METALLOPEPTIDASE FAMILY MEMBER"/>
    <property type="match status" value="1"/>
</dbReference>
<accession>A0A0K2UIJ0</accession>
<dbReference type="Pfam" id="PF13688">
    <property type="entry name" value="Reprolysin_5"/>
    <property type="match status" value="1"/>
</dbReference>
<organism evidence="3">
    <name type="scientific">Lepeophtheirus salmonis</name>
    <name type="common">Salmon louse</name>
    <name type="synonym">Caligus salmonis</name>
    <dbReference type="NCBI Taxonomy" id="72036"/>
    <lineage>
        <taxon>Eukaryota</taxon>
        <taxon>Metazoa</taxon>
        <taxon>Ecdysozoa</taxon>
        <taxon>Arthropoda</taxon>
        <taxon>Crustacea</taxon>
        <taxon>Multicrustacea</taxon>
        <taxon>Hexanauplia</taxon>
        <taxon>Copepoda</taxon>
        <taxon>Siphonostomatoida</taxon>
        <taxon>Caligidae</taxon>
        <taxon>Lepeophtheirus</taxon>
    </lineage>
</organism>
<dbReference type="InterPro" id="IPR051489">
    <property type="entry name" value="ADAM_Metalloproteinase"/>
</dbReference>
<reference evidence="3" key="1">
    <citation type="submission" date="2014-05" db="EMBL/GenBank/DDBJ databases">
        <authorList>
            <person name="Chronopoulou M."/>
        </authorList>
    </citation>
    <scope>NUCLEOTIDE SEQUENCE</scope>
    <source>
        <tissue evidence="3">Whole organism</tissue>
    </source>
</reference>
<keyword evidence="1" id="KW-0479">Metal-binding</keyword>
<sequence length="563" mass="63913">TNGGNKRLVEFDESGSARLASVERAPTLDDKQGLIDENLFRESNHNPNFPTFCSEDVPCQTVNSQVQPPLSPSVTNMRFRRGIPENKYWNGSDCEHEARVSAFGGKYTLCLFLQRFGDDPIITSSKLDYSKINVTVFSSGNETMDIPLHSFDLKFATGFVKGEPFTSVSGFIMDNHFYGTVIMRDTVHYLEPHRRKSRDMHILGNGRKTLLHRHNHLQPHLNYTEDHANSQNSSTPLYHQVCDLTIVADHLFYKDIGENSLNITLLHMLWHVKEANNLIRSKDFTITNLNRAQRRHCLSFTVSEISIFKDADSDVNLLSGTYKVPEIFLKRFSRYNFDGFCLGILFTNRIFNELVLGLSWRGNPLTKGVGGICQSRVRMKSDNNAYSFNALFISLKSSQEHRIPLRMGVLNLVHELLHSFGARHDPEPAQNPSCVPKDKWINGRYLMSKYSNDGHKLNHEILSPCTEMAVIENLKSHHRTKCLTLHTKSICGDGIVQNEECDCGTTFQCVAAKSCCIPHEGFKNSEACTLHKVKLDNCTLSNVAETSYIQIKTPHPKNQRIIY</sequence>
<feature type="binding site" evidence="1">
    <location>
        <position position="424"/>
    </location>
    <ligand>
        <name>Zn(2+)</name>
        <dbReference type="ChEBI" id="CHEBI:29105"/>
        <note>catalytic</note>
    </ligand>
</feature>
<dbReference type="GO" id="GO:0005886">
    <property type="term" value="C:plasma membrane"/>
    <property type="evidence" value="ECO:0007669"/>
    <property type="project" value="TreeGrafter"/>
</dbReference>
<proteinExistence type="predicted"/>
<protein>
    <recommendedName>
        <fullName evidence="2">Peptidase M12B domain-containing protein</fullName>
    </recommendedName>
</protein>
<dbReference type="PROSITE" id="PS50215">
    <property type="entry name" value="ADAM_MEPRO"/>
    <property type="match status" value="1"/>
</dbReference>
<keyword evidence="1" id="KW-0862">Zinc</keyword>
<feature type="binding site" evidence="1">
    <location>
        <position position="418"/>
    </location>
    <ligand>
        <name>Zn(2+)</name>
        <dbReference type="ChEBI" id="CHEBI:29105"/>
        <note>catalytic</note>
    </ligand>
</feature>
<feature type="domain" description="Peptidase M12B" evidence="2">
    <location>
        <begin position="240"/>
        <end position="466"/>
    </location>
</feature>
<dbReference type="GO" id="GO:0004222">
    <property type="term" value="F:metalloendopeptidase activity"/>
    <property type="evidence" value="ECO:0007669"/>
    <property type="project" value="InterPro"/>
</dbReference>